<evidence type="ECO:0000313" key="2">
    <source>
        <dbReference type="EMBL" id="TCN23007.1"/>
    </source>
</evidence>
<comment type="caution">
    <text evidence="2">The sequence shown here is derived from an EMBL/GenBank/DDBJ whole genome shotgun (WGS) entry which is preliminary data.</text>
</comment>
<protein>
    <submittedName>
        <fullName evidence="2">Uncharacterized protein YpbB</fullName>
    </submittedName>
</protein>
<dbReference type="Pfam" id="PF14493">
    <property type="entry name" value="HTH_40"/>
    <property type="match status" value="1"/>
</dbReference>
<name>A0A4R2B8F6_9BACI</name>
<accession>A0A4R2B8F6</accession>
<dbReference type="PIRSF" id="PIRSF021350">
    <property type="entry name" value="UCP021350"/>
    <property type="match status" value="1"/>
</dbReference>
<dbReference type="EMBL" id="SLVV01000009">
    <property type="protein sequence ID" value="TCN23007.1"/>
    <property type="molecule type" value="Genomic_DNA"/>
</dbReference>
<reference evidence="2 3" key="1">
    <citation type="journal article" date="2015" name="Stand. Genomic Sci.">
        <title>Genomic Encyclopedia of Bacterial and Archaeal Type Strains, Phase III: the genomes of soil and plant-associated and newly described type strains.</title>
        <authorList>
            <person name="Whitman W.B."/>
            <person name="Woyke T."/>
            <person name="Klenk H.P."/>
            <person name="Zhou Y."/>
            <person name="Lilburn T.G."/>
            <person name="Beck B.J."/>
            <person name="De Vos P."/>
            <person name="Vandamme P."/>
            <person name="Eisen J.A."/>
            <person name="Garrity G."/>
            <person name="Hugenholtz P."/>
            <person name="Kyrpides N.C."/>
        </authorList>
    </citation>
    <scope>NUCLEOTIDE SEQUENCE [LARGE SCALE GENOMIC DNA]</scope>
    <source>
        <strain evidence="2 3">CV53</strain>
    </source>
</reference>
<sequence length="355" mass="41352">MEITYTEAVILYCLKQLKGERTIFSLYHLYQGKKSSQTIQDAHLYHLTPFFQAFPFISREELARQIERMEKKSLLDKKSNEHFILTSTGDLKLGEYFQANTLPPKYLDGWRHHHLTALFWERLSILVQVCSNLVYQKKSFIPIQNKLETLDWVKAFIKKRQEGRMGLSSTLFLELLNCFQRDKTIDPSILVLRLTGQDRIGLTSGQAAELLGMDHTRYQLEFLNILHFLIGTVSDEAVEFPLLNALIPEAEKPVPFTLSTEKTFQLLNRGYTVEQISRIRNLKRSTIEDHIVEIALHIKNFDLAAYVPKDKEKRILEAAKETSAKKLKLIREYAEDASYFEIRLVLARNGDQKWK</sequence>
<gene>
    <name evidence="2" type="ORF">EV146_109165</name>
</gene>
<dbReference type="RefSeq" id="WP_132008854.1">
    <property type="nucleotide sequence ID" value="NZ_JABUHM010000008.1"/>
</dbReference>
<evidence type="ECO:0000259" key="1">
    <source>
        <dbReference type="Pfam" id="PF14493"/>
    </source>
</evidence>
<evidence type="ECO:0000313" key="3">
    <source>
        <dbReference type="Proteomes" id="UP000295689"/>
    </source>
</evidence>
<feature type="domain" description="Helicase Helix-turn-helix" evidence="1">
    <location>
        <begin position="259"/>
        <end position="346"/>
    </location>
</feature>
<dbReference type="Proteomes" id="UP000295689">
    <property type="component" value="Unassembled WGS sequence"/>
</dbReference>
<organism evidence="2 3">
    <name type="scientific">Mesobacillus foraminis</name>
    <dbReference type="NCBI Taxonomy" id="279826"/>
    <lineage>
        <taxon>Bacteria</taxon>
        <taxon>Bacillati</taxon>
        <taxon>Bacillota</taxon>
        <taxon>Bacilli</taxon>
        <taxon>Bacillales</taxon>
        <taxon>Bacillaceae</taxon>
        <taxon>Mesobacillus</taxon>
    </lineage>
</organism>
<dbReference type="AlphaFoldDB" id="A0A4R2B8F6"/>
<dbReference type="InterPro" id="IPR008308">
    <property type="entry name" value="YpbB-like"/>
</dbReference>
<dbReference type="InterPro" id="IPR029491">
    <property type="entry name" value="Helicase_HTH"/>
</dbReference>
<proteinExistence type="predicted"/>
<keyword evidence="3" id="KW-1185">Reference proteome</keyword>